<organism evidence="2 3">
    <name type="scientific">Artemisia annua</name>
    <name type="common">Sweet wormwood</name>
    <dbReference type="NCBI Taxonomy" id="35608"/>
    <lineage>
        <taxon>Eukaryota</taxon>
        <taxon>Viridiplantae</taxon>
        <taxon>Streptophyta</taxon>
        <taxon>Embryophyta</taxon>
        <taxon>Tracheophyta</taxon>
        <taxon>Spermatophyta</taxon>
        <taxon>Magnoliopsida</taxon>
        <taxon>eudicotyledons</taxon>
        <taxon>Gunneridae</taxon>
        <taxon>Pentapetalae</taxon>
        <taxon>asterids</taxon>
        <taxon>campanulids</taxon>
        <taxon>Asterales</taxon>
        <taxon>Asteraceae</taxon>
        <taxon>Asteroideae</taxon>
        <taxon>Anthemideae</taxon>
        <taxon>Artemisiinae</taxon>
        <taxon>Artemisia</taxon>
    </lineage>
</organism>
<reference evidence="2 3" key="1">
    <citation type="journal article" date="2018" name="Mol. Plant">
        <title>The genome of Artemisia annua provides insight into the evolution of Asteraceae family and artemisinin biosynthesis.</title>
        <authorList>
            <person name="Shen Q."/>
            <person name="Zhang L."/>
            <person name="Liao Z."/>
            <person name="Wang S."/>
            <person name="Yan T."/>
            <person name="Shi P."/>
            <person name="Liu M."/>
            <person name="Fu X."/>
            <person name="Pan Q."/>
            <person name="Wang Y."/>
            <person name="Lv Z."/>
            <person name="Lu X."/>
            <person name="Zhang F."/>
            <person name="Jiang W."/>
            <person name="Ma Y."/>
            <person name="Chen M."/>
            <person name="Hao X."/>
            <person name="Li L."/>
            <person name="Tang Y."/>
            <person name="Lv G."/>
            <person name="Zhou Y."/>
            <person name="Sun X."/>
            <person name="Brodelius P.E."/>
            <person name="Rose J.K.C."/>
            <person name="Tang K."/>
        </authorList>
    </citation>
    <scope>NUCLEOTIDE SEQUENCE [LARGE SCALE GENOMIC DNA]</scope>
    <source>
        <strain evidence="3">cv. Huhao1</strain>
        <tissue evidence="2">Leaf</tissue>
    </source>
</reference>
<dbReference type="Proteomes" id="UP000245207">
    <property type="component" value="Unassembled WGS sequence"/>
</dbReference>
<dbReference type="STRING" id="35608.A0A2U1Q961"/>
<dbReference type="AlphaFoldDB" id="A0A2U1Q961"/>
<name>A0A2U1Q961_ARTAN</name>
<feature type="domain" description="MSP" evidence="1">
    <location>
        <begin position="99"/>
        <end position="214"/>
    </location>
</feature>
<dbReference type="EMBL" id="PKPP01000306">
    <property type="protein sequence ID" value="PWA94554.1"/>
    <property type="molecule type" value="Genomic_DNA"/>
</dbReference>
<dbReference type="InterPro" id="IPR013783">
    <property type="entry name" value="Ig-like_fold"/>
</dbReference>
<protein>
    <recommendedName>
        <fullName evidence="1">MSP domain-containing protein</fullName>
    </recommendedName>
</protein>
<dbReference type="SUPFAM" id="SSF49354">
    <property type="entry name" value="PapD-like"/>
    <property type="match status" value="1"/>
</dbReference>
<comment type="caution">
    <text evidence="2">The sequence shown here is derived from an EMBL/GenBank/DDBJ whole genome shotgun (WGS) entry which is preliminary data.</text>
</comment>
<evidence type="ECO:0000313" key="2">
    <source>
        <dbReference type="EMBL" id="PWA94554.1"/>
    </source>
</evidence>
<dbReference type="Gene3D" id="2.60.40.10">
    <property type="entry name" value="Immunoglobulins"/>
    <property type="match status" value="1"/>
</dbReference>
<keyword evidence="3" id="KW-1185">Reference proteome</keyword>
<gene>
    <name evidence="2" type="ORF">CTI12_AA059400</name>
</gene>
<dbReference type="PROSITE" id="PS50202">
    <property type="entry name" value="MSP"/>
    <property type="match status" value="1"/>
</dbReference>
<dbReference type="InterPro" id="IPR008962">
    <property type="entry name" value="PapD-like_sf"/>
</dbReference>
<evidence type="ECO:0000313" key="3">
    <source>
        <dbReference type="Proteomes" id="UP000245207"/>
    </source>
</evidence>
<dbReference type="Pfam" id="PF00635">
    <property type="entry name" value="Motile_Sperm"/>
    <property type="match status" value="1"/>
</dbReference>
<sequence length="244" mass="27870">MLLNTDVLTGDYHGPSDILNSWWQVNSGSLSRALAWAFDSFSNLVVAHLSSDVVVVTCRFFPMLLKVKEHSMVSENFGSFPMLVPIVKKGFCFKAKDYGLVESAEYKLKFNPKKVRTWIPTFTNNSDYPHAYIIKTSHPDLYYIKPNTFIVKPHTTCAVTITRMVQDQVLTAEEKIFIDNIRVPIGTYAKDIKSIFRFKGKGFIVKTPKLCLADVDPMILETRSEVAVRDLRRVTIVRSLFDYN</sequence>
<proteinExistence type="predicted"/>
<dbReference type="InterPro" id="IPR000535">
    <property type="entry name" value="MSP_dom"/>
</dbReference>
<evidence type="ECO:0000259" key="1">
    <source>
        <dbReference type="PROSITE" id="PS50202"/>
    </source>
</evidence>
<accession>A0A2U1Q961</accession>